<reference evidence="7" key="1">
    <citation type="submission" date="2016-10" db="EMBL/GenBank/DDBJ databases">
        <authorList>
            <person name="Varghese N."/>
        </authorList>
    </citation>
    <scope>NUCLEOTIDE SEQUENCE [LARGE SCALE GENOMIC DNA]</scope>
    <source>
        <strain evidence="7">DSM 44719</strain>
    </source>
</reference>
<evidence type="ECO:0000256" key="1">
    <source>
        <dbReference type="ARBA" id="ARBA00023015"/>
    </source>
</evidence>
<dbReference type="SUPFAM" id="SSF46689">
    <property type="entry name" value="Homeodomain-like"/>
    <property type="match status" value="1"/>
</dbReference>
<evidence type="ECO:0000256" key="4">
    <source>
        <dbReference type="PROSITE-ProRule" id="PRU00335"/>
    </source>
</evidence>
<dbReference type="RefSeq" id="WP_073360776.1">
    <property type="nucleotide sequence ID" value="NZ_FNTL01000004.1"/>
</dbReference>
<keyword evidence="3" id="KW-0804">Transcription</keyword>
<dbReference type="InterPro" id="IPR050109">
    <property type="entry name" value="HTH-type_TetR-like_transc_reg"/>
</dbReference>
<keyword evidence="2 4" id="KW-0238">DNA-binding</keyword>
<accession>A0A1H4WVV7</accession>
<protein>
    <submittedName>
        <fullName evidence="6">DNA-binding transcriptional regulator, AcrR family</fullName>
    </submittedName>
</protein>
<dbReference type="GO" id="GO:0000976">
    <property type="term" value="F:transcription cis-regulatory region binding"/>
    <property type="evidence" value="ECO:0007669"/>
    <property type="project" value="TreeGrafter"/>
</dbReference>
<dbReference type="Gene3D" id="1.10.357.10">
    <property type="entry name" value="Tetracycline Repressor, domain 2"/>
    <property type="match status" value="1"/>
</dbReference>
<dbReference type="GO" id="GO:0003700">
    <property type="term" value="F:DNA-binding transcription factor activity"/>
    <property type="evidence" value="ECO:0007669"/>
    <property type="project" value="TreeGrafter"/>
</dbReference>
<dbReference type="PRINTS" id="PR00455">
    <property type="entry name" value="HTHTETR"/>
</dbReference>
<keyword evidence="1" id="KW-0805">Transcription regulation</keyword>
<dbReference type="Pfam" id="PF00440">
    <property type="entry name" value="TetR_N"/>
    <property type="match status" value="1"/>
</dbReference>
<proteinExistence type="predicted"/>
<dbReference type="EMBL" id="FNTL01000004">
    <property type="protein sequence ID" value="SEC96751.1"/>
    <property type="molecule type" value="Genomic_DNA"/>
</dbReference>
<organism evidence="6 7">
    <name type="scientific">Rhodococcus jostii</name>
    <dbReference type="NCBI Taxonomy" id="132919"/>
    <lineage>
        <taxon>Bacteria</taxon>
        <taxon>Bacillati</taxon>
        <taxon>Actinomycetota</taxon>
        <taxon>Actinomycetes</taxon>
        <taxon>Mycobacteriales</taxon>
        <taxon>Nocardiaceae</taxon>
        <taxon>Rhodococcus</taxon>
    </lineage>
</organism>
<evidence type="ECO:0000256" key="3">
    <source>
        <dbReference type="ARBA" id="ARBA00023163"/>
    </source>
</evidence>
<sequence>MTRLEVFPVSPDLPAGPVGLRERRREQTNVEISETALTLFERKGVESTTVGEIAQEAGVSQRTFFRYFATKEEAALRDHWAFEAGLAAGLDQLDSDVSPRLSLETCFADALTAYSDSSSLPCRRLLRVNRLVKKEPALRAVLARGSVPRTAALVEVVSTRFADSAVECSDLQIRLAVDVSVAVLQAALETWVDRSSTEENANLPEIYSLARGLARA</sequence>
<dbReference type="InterPro" id="IPR009057">
    <property type="entry name" value="Homeodomain-like_sf"/>
</dbReference>
<dbReference type="Proteomes" id="UP000183407">
    <property type="component" value="Unassembled WGS sequence"/>
</dbReference>
<feature type="domain" description="HTH tetR-type" evidence="5">
    <location>
        <begin position="26"/>
        <end position="86"/>
    </location>
</feature>
<evidence type="ECO:0000313" key="7">
    <source>
        <dbReference type="Proteomes" id="UP000183407"/>
    </source>
</evidence>
<dbReference type="AlphaFoldDB" id="A0A1H4WVV7"/>
<name>A0A1H4WVV7_RHOJO</name>
<evidence type="ECO:0000256" key="2">
    <source>
        <dbReference type="ARBA" id="ARBA00023125"/>
    </source>
</evidence>
<evidence type="ECO:0000259" key="5">
    <source>
        <dbReference type="PROSITE" id="PS50977"/>
    </source>
</evidence>
<evidence type="ECO:0000313" key="6">
    <source>
        <dbReference type="EMBL" id="SEC96751.1"/>
    </source>
</evidence>
<gene>
    <name evidence="6" type="ORF">SAMN04490220_3077</name>
</gene>
<dbReference type="PANTHER" id="PTHR30055">
    <property type="entry name" value="HTH-TYPE TRANSCRIPTIONAL REGULATOR RUTR"/>
    <property type="match status" value="1"/>
</dbReference>
<dbReference type="OrthoDB" id="3787664at2"/>
<dbReference type="PROSITE" id="PS50977">
    <property type="entry name" value="HTH_TETR_2"/>
    <property type="match status" value="1"/>
</dbReference>
<dbReference type="PANTHER" id="PTHR30055:SF238">
    <property type="entry name" value="MYCOFACTOCIN BIOSYNTHESIS TRANSCRIPTIONAL REGULATOR MFTR-RELATED"/>
    <property type="match status" value="1"/>
</dbReference>
<feature type="DNA-binding region" description="H-T-H motif" evidence="4">
    <location>
        <begin position="49"/>
        <end position="68"/>
    </location>
</feature>
<dbReference type="InterPro" id="IPR001647">
    <property type="entry name" value="HTH_TetR"/>
</dbReference>